<dbReference type="VEuPathDB" id="FungiDB:YALI1_E32931g"/>
<dbReference type="AlphaFoldDB" id="A0A1D8NK98"/>
<proteinExistence type="predicted"/>
<organism evidence="1 2">
    <name type="scientific">Yarrowia lipolytica</name>
    <name type="common">Candida lipolytica</name>
    <dbReference type="NCBI Taxonomy" id="4952"/>
    <lineage>
        <taxon>Eukaryota</taxon>
        <taxon>Fungi</taxon>
        <taxon>Dikarya</taxon>
        <taxon>Ascomycota</taxon>
        <taxon>Saccharomycotina</taxon>
        <taxon>Dipodascomycetes</taxon>
        <taxon>Dipodascales</taxon>
        <taxon>Dipodascales incertae sedis</taxon>
        <taxon>Yarrowia</taxon>
    </lineage>
</organism>
<evidence type="ECO:0000313" key="2">
    <source>
        <dbReference type="Proteomes" id="UP000182444"/>
    </source>
</evidence>
<dbReference type="Proteomes" id="UP000182444">
    <property type="component" value="Chromosome 1E"/>
</dbReference>
<sequence>MNELLTALSPRTKCTIAKDRHMETRFGTARTARRIDTQRLTVATSTQPNCACHDDTSLSLCGNACDCQSHLFVHTTPPYIHHIEC</sequence>
<accession>A0A1D8NK98</accession>
<dbReference type="RefSeq" id="XP_068139243.1">
    <property type="nucleotide sequence ID" value="XM_068283142.1"/>
</dbReference>
<dbReference type="GeneID" id="94583746"/>
<protein>
    <submittedName>
        <fullName evidence="1">Uncharacterized protein</fullName>
    </submittedName>
</protein>
<dbReference type="EMBL" id="CP017557">
    <property type="protein sequence ID" value="AOW06059.1"/>
    <property type="molecule type" value="Genomic_DNA"/>
</dbReference>
<evidence type="ECO:0000313" key="1">
    <source>
        <dbReference type="EMBL" id="AOW06059.1"/>
    </source>
</evidence>
<gene>
    <name evidence="1" type="ORF">YALI1_E32931g</name>
</gene>
<name>A0A1D8NK98_YARLL</name>
<reference evidence="1 2" key="1">
    <citation type="journal article" date="2016" name="PLoS ONE">
        <title>Sequence Assembly of Yarrowia lipolytica Strain W29/CLIB89 Shows Transposable Element Diversity.</title>
        <authorList>
            <person name="Magnan C."/>
            <person name="Yu J."/>
            <person name="Chang I."/>
            <person name="Jahn E."/>
            <person name="Kanomata Y."/>
            <person name="Wu J."/>
            <person name="Zeller M."/>
            <person name="Oakes M."/>
            <person name="Baldi P."/>
            <person name="Sandmeyer S."/>
        </authorList>
    </citation>
    <scope>NUCLEOTIDE SEQUENCE [LARGE SCALE GENOMIC DNA]</scope>
    <source>
        <strain evidence="2">CLIB89(W29)</strain>
    </source>
</reference>